<keyword evidence="10" id="KW-1185">Reference proteome</keyword>
<comment type="subcellular location">
    <subcellularLocation>
        <location evidence="1">Endoplasmic reticulum membrane</location>
        <topology evidence="1">Single-pass membrane protein</topology>
    </subcellularLocation>
</comment>
<dbReference type="GO" id="GO:0071218">
    <property type="term" value="P:cellular response to misfolded protein"/>
    <property type="evidence" value="ECO:0007669"/>
    <property type="project" value="TreeGrafter"/>
</dbReference>
<dbReference type="AlphaFoldDB" id="A0A899G0Y6"/>
<reference evidence="9" key="1">
    <citation type="submission" date="2020-06" db="EMBL/GenBank/DDBJ databases">
        <title>Genomes of multiple members of Pneumocystis genus reveal paths to human pathogen Pneumocystis jirovecii.</title>
        <authorList>
            <person name="Cisse O.H."/>
            <person name="Ma L."/>
            <person name="Dekker J."/>
            <person name="Khil P."/>
            <person name="Jo J."/>
            <person name="Brenchley J."/>
            <person name="Blair R."/>
            <person name="Pahar B."/>
            <person name="Chabe M."/>
            <person name="Van Rompay K.A."/>
            <person name="Keesler R."/>
            <person name="Sukura A."/>
            <person name="Hirsch V."/>
            <person name="Kutty G."/>
            <person name="Liu Y."/>
            <person name="Peng L."/>
            <person name="Chen J."/>
            <person name="Song J."/>
            <person name="Weissenbacher-Lang C."/>
            <person name="Xu J."/>
            <person name="Upham N.S."/>
            <person name="Stajich J.E."/>
            <person name="Cuomo C.A."/>
            <person name="Cushion M.T."/>
            <person name="Kovacs J.A."/>
        </authorList>
    </citation>
    <scope>NUCLEOTIDE SEQUENCE</scope>
    <source>
        <strain evidence="9">2A</strain>
    </source>
</reference>
<proteinExistence type="predicted"/>
<dbReference type="PROSITE" id="PS50076">
    <property type="entry name" value="DNAJ_2"/>
    <property type="match status" value="1"/>
</dbReference>
<keyword evidence="4 7" id="KW-1133">Transmembrane helix</keyword>
<dbReference type="OrthoDB" id="1507364at2759"/>
<accession>A0A899G0Y6</accession>
<dbReference type="CDD" id="cd06257">
    <property type="entry name" value="DnaJ"/>
    <property type="match status" value="1"/>
</dbReference>
<dbReference type="InterPro" id="IPR036869">
    <property type="entry name" value="J_dom_sf"/>
</dbReference>
<dbReference type="PRINTS" id="PR00625">
    <property type="entry name" value="JDOMAIN"/>
</dbReference>
<dbReference type="GO" id="GO:0005789">
    <property type="term" value="C:endoplasmic reticulum membrane"/>
    <property type="evidence" value="ECO:0007669"/>
    <property type="project" value="UniProtKB-SubCell"/>
</dbReference>
<feature type="compositionally biased region" description="Low complexity" evidence="6">
    <location>
        <begin position="82"/>
        <end position="98"/>
    </location>
</feature>
<dbReference type="InterPro" id="IPR001623">
    <property type="entry name" value="DnaJ_domain"/>
</dbReference>
<evidence type="ECO:0000256" key="2">
    <source>
        <dbReference type="ARBA" id="ARBA00022692"/>
    </source>
</evidence>
<keyword evidence="2 7" id="KW-0812">Transmembrane</keyword>
<evidence type="ECO:0000256" key="1">
    <source>
        <dbReference type="ARBA" id="ARBA00004389"/>
    </source>
</evidence>
<dbReference type="SUPFAM" id="SSF46565">
    <property type="entry name" value="Chaperone J-domain"/>
    <property type="match status" value="1"/>
</dbReference>
<evidence type="ECO:0000259" key="8">
    <source>
        <dbReference type="PROSITE" id="PS50076"/>
    </source>
</evidence>
<dbReference type="EMBL" id="CP054535">
    <property type="protein sequence ID" value="QSL65018.1"/>
    <property type="molecule type" value="Genomic_DNA"/>
</dbReference>
<dbReference type="PANTHER" id="PTHR43908:SF3">
    <property type="entry name" value="AT29763P-RELATED"/>
    <property type="match status" value="1"/>
</dbReference>
<evidence type="ECO:0000313" key="9">
    <source>
        <dbReference type="EMBL" id="QSL65018.1"/>
    </source>
</evidence>
<sequence length="410" mass="45569">MEVNKDEAQRCLDIAKRKLNEGDRQGAIRFAKKSCSLFATSEVRDFIRSLEGASDHSGPESGRVDSSGAKMGSNGSEDFSKKSGFSKTSKGFEGSSGSRDYTPKQKAVVDRVRKCKHTAYYEILDIKKDANDLEIKKSYRKLALLLHPDKNGAPGADEAFKLVSKAFQVLSDPQKRTVYDQYGDDLSSRASGTGCSGFSRAGGGLFGEEIDPQDLFNMFFGGGGNFPFTSGNPFVASFGGPQIRVHHFGGSGWRMGANGPHGQPGQGLFGISTWIQLLPFIIVVVFTILSSFANFFNSAFSLFGSGMPSYSFTPSPPFTEPRYTYYHHIPYFVDPLKVSSLSQVKLSRLDKKVEVNYINALRVNCEYEIEERKRRMEEAYGFFRVDKEAYERAKNMVQVSCNRLRELGIR</sequence>
<organism evidence="9 10">
    <name type="scientific">Pneumocystis wakefieldiae</name>
    <dbReference type="NCBI Taxonomy" id="38082"/>
    <lineage>
        <taxon>Eukaryota</taxon>
        <taxon>Fungi</taxon>
        <taxon>Dikarya</taxon>
        <taxon>Ascomycota</taxon>
        <taxon>Taphrinomycotina</taxon>
        <taxon>Pneumocystomycetes</taxon>
        <taxon>Pneumocystaceae</taxon>
        <taxon>Pneumocystis</taxon>
    </lineage>
</organism>
<dbReference type="FunFam" id="1.10.287.110:FF:000070">
    <property type="entry name" value="Endoplasmic reticulum protein, putative"/>
    <property type="match status" value="1"/>
</dbReference>
<dbReference type="InterPro" id="IPR015399">
    <property type="entry name" value="DUF1977_DnaJ-like"/>
</dbReference>
<dbReference type="Pfam" id="PF09320">
    <property type="entry name" value="DUF1977"/>
    <property type="match status" value="1"/>
</dbReference>
<keyword evidence="3" id="KW-0256">Endoplasmic reticulum</keyword>
<gene>
    <name evidence="9" type="ORF">MERGE_002322</name>
</gene>
<dbReference type="Gene3D" id="1.10.287.110">
    <property type="entry name" value="DnaJ domain"/>
    <property type="match status" value="1"/>
</dbReference>
<evidence type="ECO:0000256" key="4">
    <source>
        <dbReference type="ARBA" id="ARBA00022989"/>
    </source>
</evidence>
<evidence type="ECO:0000313" key="10">
    <source>
        <dbReference type="Proteomes" id="UP000663699"/>
    </source>
</evidence>
<dbReference type="InterPro" id="IPR051100">
    <property type="entry name" value="DnaJ_subfamily_B/C"/>
</dbReference>
<feature type="region of interest" description="Disordered" evidence="6">
    <location>
        <begin position="50"/>
        <end position="107"/>
    </location>
</feature>
<dbReference type="PROSITE" id="PS00636">
    <property type="entry name" value="DNAJ_1"/>
    <property type="match status" value="1"/>
</dbReference>
<dbReference type="PANTHER" id="PTHR43908">
    <property type="entry name" value="AT29763P-RELATED"/>
    <property type="match status" value="1"/>
</dbReference>
<feature type="domain" description="J" evidence="8">
    <location>
        <begin position="119"/>
        <end position="183"/>
    </location>
</feature>
<dbReference type="Pfam" id="PF00226">
    <property type="entry name" value="DnaJ"/>
    <property type="match status" value="1"/>
</dbReference>
<dbReference type="SMART" id="SM00271">
    <property type="entry name" value="DnaJ"/>
    <property type="match status" value="1"/>
</dbReference>
<keyword evidence="5 7" id="KW-0472">Membrane</keyword>
<evidence type="ECO:0000256" key="6">
    <source>
        <dbReference type="SAM" id="MobiDB-lite"/>
    </source>
</evidence>
<name>A0A899G0Y6_9ASCO</name>
<evidence type="ECO:0000256" key="5">
    <source>
        <dbReference type="ARBA" id="ARBA00023136"/>
    </source>
</evidence>
<dbReference type="Proteomes" id="UP000663699">
    <property type="component" value="Chromosome 4"/>
</dbReference>
<evidence type="ECO:0000256" key="7">
    <source>
        <dbReference type="SAM" id="Phobius"/>
    </source>
</evidence>
<feature type="transmembrane region" description="Helical" evidence="7">
    <location>
        <begin position="274"/>
        <end position="296"/>
    </location>
</feature>
<protein>
    <recommendedName>
        <fullName evidence="8">J domain-containing protein</fullName>
    </recommendedName>
</protein>
<dbReference type="InterPro" id="IPR018253">
    <property type="entry name" value="DnaJ_domain_CS"/>
</dbReference>
<dbReference type="GO" id="GO:0030544">
    <property type="term" value="F:Hsp70 protein binding"/>
    <property type="evidence" value="ECO:0007669"/>
    <property type="project" value="TreeGrafter"/>
</dbReference>
<evidence type="ECO:0000256" key="3">
    <source>
        <dbReference type="ARBA" id="ARBA00022824"/>
    </source>
</evidence>